<dbReference type="PANTHER" id="PTHR31029:SF4">
    <property type="entry name" value="CYCLIN-DEPENDENT KINASE-LIKE PROTEIN"/>
    <property type="match status" value="1"/>
</dbReference>
<feature type="compositionally biased region" description="Polar residues" evidence="2">
    <location>
        <begin position="266"/>
        <end position="282"/>
    </location>
</feature>
<dbReference type="GeneID" id="112294747"/>
<evidence type="ECO:0000256" key="2">
    <source>
        <dbReference type="SAM" id="MobiDB-lite"/>
    </source>
</evidence>
<reference evidence="3 4" key="1">
    <citation type="journal article" date="2008" name="Science">
        <title>The Physcomitrella genome reveals evolutionary insights into the conquest of land by plants.</title>
        <authorList>
            <person name="Rensing S."/>
            <person name="Lang D."/>
            <person name="Zimmer A."/>
            <person name="Terry A."/>
            <person name="Salamov A."/>
            <person name="Shapiro H."/>
            <person name="Nishiyama T."/>
            <person name="Perroud P.-F."/>
            <person name="Lindquist E."/>
            <person name="Kamisugi Y."/>
            <person name="Tanahashi T."/>
            <person name="Sakakibara K."/>
            <person name="Fujita T."/>
            <person name="Oishi K."/>
            <person name="Shin-I T."/>
            <person name="Kuroki Y."/>
            <person name="Toyoda A."/>
            <person name="Suzuki Y."/>
            <person name="Hashimoto A."/>
            <person name="Yamaguchi K."/>
            <person name="Sugano A."/>
            <person name="Kohara Y."/>
            <person name="Fujiyama A."/>
            <person name="Anterola A."/>
            <person name="Aoki S."/>
            <person name="Ashton N."/>
            <person name="Barbazuk W.B."/>
            <person name="Barker E."/>
            <person name="Bennetzen J."/>
            <person name="Bezanilla M."/>
            <person name="Blankenship R."/>
            <person name="Cho S.H."/>
            <person name="Dutcher S."/>
            <person name="Estelle M."/>
            <person name="Fawcett J.A."/>
            <person name="Gundlach H."/>
            <person name="Hanada K."/>
            <person name="Heyl A."/>
            <person name="Hicks K.A."/>
            <person name="Hugh J."/>
            <person name="Lohr M."/>
            <person name="Mayer K."/>
            <person name="Melkozernov A."/>
            <person name="Murata T."/>
            <person name="Nelson D."/>
            <person name="Pils B."/>
            <person name="Prigge M."/>
            <person name="Reiss B."/>
            <person name="Renner T."/>
            <person name="Rombauts S."/>
            <person name="Rushton P."/>
            <person name="Sanderfoot A."/>
            <person name="Schween G."/>
            <person name="Shiu S.-H."/>
            <person name="Stueber K."/>
            <person name="Theodoulou F.L."/>
            <person name="Tu H."/>
            <person name="Van de Peer Y."/>
            <person name="Verrier P.J."/>
            <person name="Waters E."/>
            <person name="Wood A."/>
            <person name="Yang L."/>
            <person name="Cove D."/>
            <person name="Cuming A."/>
            <person name="Hasebe M."/>
            <person name="Lucas S."/>
            <person name="Mishler D.B."/>
            <person name="Reski R."/>
            <person name="Grigoriev I."/>
            <person name="Quatrano R.S."/>
            <person name="Boore J.L."/>
        </authorList>
    </citation>
    <scope>NUCLEOTIDE SEQUENCE [LARGE SCALE GENOMIC DNA]</scope>
    <source>
        <strain evidence="3 4">cv. Gransden 2004</strain>
    </source>
</reference>
<keyword evidence="4" id="KW-1185">Reference proteome</keyword>
<accession>A0A7I4F819</accession>
<keyword evidence="1" id="KW-0175">Coiled coil</keyword>
<dbReference type="AlphaFoldDB" id="A0A7I4F819"/>
<evidence type="ECO:0000256" key="1">
    <source>
        <dbReference type="SAM" id="Coils"/>
    </source>
</evidence>
<feature type="region of interest" description="Disordered" evidence="2">
    <location>
        <begin position="258"/>
        <end position="321"/>
    </location>
</feature>
<sequence>MRGVIGVMGMQRAGGLLGVHGDSMNDTNSESRAQAGRILTPQREYPIFTPSIRESLVLPGNVDQSRASFQDEGQGIWKEIHTDTQSTSGHSSRSLSFNTSLTLTPSVSAISLEQPTFLKPRTRATSPGSQYMDAPAAMVSSSTGTMLPLGRVAMNQGNNFYVPVPSNAAQRNNIIPGRTASPVTRAAISHSPQNFNILSPQLRPLEKSPKLTQLHVASPCVTESGGMTPIVNHLTLSPEHTRPGYDVNLNDPRMSSNNMLPPASVGASTMTSPAHGSLGSTTRLKKIMKSRHVEQSPRPSVSKDRSPGRTWRKSSRAVSPNLASIRDEAQNATRSINREMNKSFQGNAVWTNSGCVNSSSLTSWRGSGHDSSQLVVSSGAVDRDMSQDSSIGYEPPELPQKVGGKKVASTQKSGTYNIFNFLSWGKKKSGASAAAIKLNESFQSDMGSVKADSDSIKVLDYTIKTLRHKLELANQKNVAAAEEIRALQAAAEVSDEKCRLLTQRCQDLELQLSARHSGLWDMELAAEDYLVGRREHNPPAAGPPAIARRFSPEELRPEKFLKAFEDSKNALRRLASAICHHIRESGESATQVITSLLEQHKVGRWVSRMPRNVIILYFESFLNQVMFESFENVSFEPNGASSVFDPETLKQTCYQSYQNLKNQEWSTIEKSLGKPGALVVNANFHRFFVVRMELILSQLGKLAESEISLSLMASFFNAVKSVWLVHHLAFAFDQPVSIFRVSPSAEFDPRFMDQVPAFEEEPVRSKISIMVNPGFIVNRQTIKCQVYCSSKY</sequence>
<feature type="compositionally biased region" description="Basic and acidic residues" evidence="2">
    <location>
        <begin position="291"/>
        <end position="307"/>
    </location>
</feature>
<feature type="coiled-coil region" evidence="1">
    <location>
        <begin position="463"/>
        <end position="490"/>
    </location>
</feature>
<dbReference type="RefSeq" id="XP_024401294.1">
    <property type="nucleotide sequence ID" value="XM_024545526.2"/>
</dbReference>
<dbReference type="FunCoup" id="A0A7I4F819">
    <property type="interactions" value="790"/>
</dbReference>
<dbReference type="Proteomes" id="UP000006727">
    <property type="component" value="Chromosome 17"/>
</dbReference>
<name>A0A7I4F819_PHYPA</name>
<dbReference type="OrthoDB" id="785851at2759"/>
<evidence type="ECO:0000313" key="4">
    <source>
        <dbReference type="Proteomes" id="UP000006727"/>
    </source>
</evidence>
<dbReference type="InterPro" id="IPR042316">
    <property type="entry name" value="IRKI-like"/>
</dbReference>
<feature type="compositionally biased region" description="Polar residues" evidence="2">
    <location>
        <begin position="361"/>
        <end position="376"/>
    </location>
</feature>
<organism evidence="3 4">
    <name type="scientific">Physcomitrium patens</name>
    <name type="common">Spreading-leaved earth moss</name>
    <name type="synonym">Physcomitrella patens</name>
    <dbReference type="NCBI Taxonomy" id="3218"/>
    <lineage>
        <taxon>Eukaryota</taxon>
        <taxon>Viridiplantae</taxon>
        <taxon>Streptophyta</taxon>
        <taxon>Embryophyta</taxon>
        <taxon>Bryophyta</taxon>
        <taxon>Bryophytina</taxon>
        <taxon>Bryopsida</taxon>
        <taxon>Funariidae</taxon>
        <taxon>Funariales</taxon>
        <taxon>Funariaceae</taxon>
        <taxon>Physcomitrium</taxon>
    </lineage>
</organism>
<dbReference type="KEGG" id="ppp:112294747"/>
<dbReference type="EnsemblPlants" id="Pp3c17_19170V3.5">
    <property type="protein sequence ID" value="Pp3c17_19170V3.5"/>
    <property type="gene ID" value="Pp3c17_19170"/>
</dbReference>
<gene>
    <name evidence="3" type="primary">LOC112294747</name>
</gene>
<evidence type="ECO:0008006" key="5">
    <source>
        <dbReference type="Google" id="ProtNLM"/>
    </source>
</evidence>
<feature type="region of interest" description="Disordered" evidence="2">
    <location>
        <begin position="361"/>
        <end position="405"/>
    </location>
</feature>
<dbReference type="Gramene" id="Pp3c17_19170V3.5">
    <property type="protein sequence ID" value="Pp3c17_19170V3.5"/>
    <property type="gene ID" value="Pp3c17_19170"/>
</dbReference>
<protein>
    <recommendedName>
        <fullName evidence="5">DUF641 domain-containing protein</fullName>
    </recommendedName>
</protein>
<reference evidence="3 4" key="2">
    <citation type="journal article" date="2018" name="Plant J.">
        <title>The Physcomitrella patens chromosome-scale assembly reveals moss genome structure and evolution.</title>
        <authorList>
            <person name="Lang D."/>
            <person name="Ullrich K.K."/>
            <person name="Murat F."/>
            <person name="Fuchs J."/>
            <person name="Jenkins J."/>
            <person name="Haas F.B."/>
            <person name="Piednoel M."/>
            <person name="Gundlach H."/>
            <person name="Van Bel M."/>
            <person name="Meyberg R."/>
            <person name="Vives C."/>
            <person name="Morata J."/>
            <person name="Symeonidi A."/>
            <person name="Hiss M."/>
            <person name="Muchero W."/>
            <person name="Kamisugi Y."/>
            <person name="Saleh O."/>
            <person name="Blanc G."/>
            <person name="Decker E.L."/>
            <person name="van Gessel N."/>
            <person name="Grimwood J."/>
            <person name="Hayes R.D."/>
            <person name="Graham S.W."/>
            <person name="Gunter L.E."/>
            <person name="McDaniel S.F."/>
            <person name="Hoernstein S.N.W."/>
            <person name="Larsson A."/>
            <person name="Li F.W."/>
            <person name="Perroud P.F."/>
            <person name="Phillips J."/>
            <person name="Ranjan P."/>
            <person name="Rokshar D.S."/>
            <person name="Rothfels C.J."/>
            <person name="Schneider L."/>
            <person name="Shu S."/>
            <person name="Stevenson D.W."/>
            <person name="Thummler F."/>
            <person name="Tillich M."/>
            <person name="Villarreal Aguilar J.C."/>
            <person name="Widiez T."/>
            <person name="Wong G.K."/>
            <person name="Wymore A."/>
            <person name="Zhang Y."/>
            <person name="Zimmer A.D."/>
            <person name="Quatrano R.S."/>
            <person name="Mayer K.F.X."/>
            <person name="Goodstein D."/>
            <person name="Casacuberta J.M."/>
            <person name="Vandepoele K."/>
            <person name="Reski R."/>
            <person name="Cuming A.C."/>
            <person name="Tuskan G.A."/>
            <person name="Maumus F."/>
            <person name="Salse J."/>
            <person name="Schmutz J."/>
            <person name="Rensing S.A."/>
        </authorList>
    </citation>
    <scope>NUCLEOTIDE SEQUENCE [LARGE SCALE GENOMIC DNA]</scope>
    <source>
        <strain evidence="3 4">cv. Gransden 2004</strain>
    </source>
</reference>
<dbReference type="EMBL" id="ABEU02000017">
    <property type="status" value="NOT_ANNOTATED_CDS"/>
    <property type="molecule type" value="Genomic_DNA"/>
</dbReference>
<reference evidence="3" key="3">
    <citation type="submission" date="2020-12" db="UniProtKB">
        <authorList>
            <consortium name="EnsemblPlants"/>
        </authorList>
    </citation>
    <scope>IDENTIFICATION</scope>
</reference>
<evidence type="ECO:0000313" key="3">
    <source>
        <dbReference type="EnsemblPlants" id="Pp3c17_19170V3.5"/>
    </source>
</evidence>
<dbReference type="PANTHER" id="PTHR31029">
    <property type="entry name" value="CYCLIN-DEPENDENT KINASE-LIKE PROTEIN"/>
    <property type="match status" value="1"/>
</dbReference>
<proteinExistence type="predicted"/>
<dbReference type="InParanoid" id="A0A7I4F819"/>